<dbReference type="PROSITE" id="PS50093">
    <property type="entry name" value="PKD"/>
    <property type="match status" value="1"/>
</dbReference>
<sequence length="521" mass="57247">MKLQWNIILPLLFVFGFLLNTGEASGQNCSQNNVSVQNFLLLDSNGNPFTSGSNYELGEVVNGKLFVTINVSSSGNAYSTKIFFDLIVGGVNTGRKSICISDKTQLPTGVSIYVIDLSWKWGNLVEVKNLYMSWFTSAGKACSELDETSNSQCYTSIPGFTAELPVLPDFSYTASVCNPVVQFKDLTMGGKPPYTYLWDFAGRGTSTLKDPSFTFPGTGTYAVSLTSTDVNGNSNTIIQNVTIPTLTILVDATPSKLNANTGSIKVDISGGNSPYTIDWLSDPEGFSGSANTVDNTYTIYNLGNGTYSITVTDAIGCKETISVFIDWAQILSNPMSDFKVEIDKSKRMSILNWSTESERTACTFIVERAIADVTHFQEIAEIKSTGFSEMRSDYSFTDDHLPSHEVRVYYRIKQVDGNMQASFTHVSSIMVSGLTDKIGWKAFPNPSVHNKLQLAYSGSLEAKDEKILIKIISPQLQKTFETQATGNFIQLDGPIQLFPAGLLLVEIQYGNRVEILKIFKR</sequence>
<dbReference type="Proteomes" id="UP000199663">
    <property type="component" value="Unassembled WGS sequence"/>
</dbReference>
<dbReference type="InterPro" id="IPR022409">
    <property type="entry name" value="PKD/Chitinase_dom"/>
</dbReference>
<evidence type="ECO:0000259" key="1">
    <source>
        <dbReference type="PROSITE" id="PS50093"/>
    </source>
</evidence>
<name>A0A1H3RVE9_9BACT</name>
<proteinExistence type="predicted"/>
<dbReference type="EMBL" id="FNQC01000009">
    <property type="protein sequence ID" value="SDZ29600.1"/>
    <property type="molecule type" value="Genomic_DNA"/>
</dbReference>
<feature type="domain" description="PKD" evidence="1">
    <location>
        <begin position="190"/>
        <end position="243"/>
    </location>
</feature>
<gene>
    <name evidence="2" type="ORF">SAMN05444412_109149</name>
</gene>
<comment type="caution">
    <text evidence="2">The sequence shown here is derived from an EMBL/GenBank/DDBJ whole genome shotgun (WGS) entry which is preliminary data.</text>
</comment>
<accession>A0A1H3RVE9</accession>
<dbReference type="SMART" id="SM00089">
    <property type="entry name" value="PKD"/>
    <property type="match status" value="1"/>
</dbReference>
<evidence type="ECO:0000313" key="3">
    <source>
        <dbReference type="Proteomes" id="UP000199663"/>
    </source>
</evidence>
<reference evidence="2 3" key="1">
    <citation type="submission" date="2016-10" db="EMBL/GenBank/DDBJ databases">
        <authorList>
            <person name="Varghese N."/>
            <person name="Submissions S."/>
        </authorList>
    </citation>
    <scope>NUCLEOTIDE SEQUENCE [LARGE SCALE GENOMIC DNA]</scope>
    <source>
        <strain evidence="2 3">DSM 17997</strain>
    </source>
</reference>
<dbReference type="CDD" id="cd00146">
    <property type="entry name" value="PKD"/>
    <property type="match status" value="1"/>
</dbReference>
<dbReference type="Pfam" id="PF18911">
    <property type="entry name" value="PKD_4"/>
    <property type="match status" value="1"/>
</dbReference>
<dbReference type="RefSeq" id="WP_019598332.1">
    <property type="nucleotide sequence ID" value="NZ_FNQC01000009.1"/>
</dbReference>
<dbReference type="InterPro" id="IPR035986">
    <property type="entry name" value="PKD_dom_sf"/>
</dbReference>
<keyword evidence="3" id="KW-1185">Reference proteome</keyword>
<dbReference type="InterPro" id="IPR013783">
    <property type="entry name" value="Ig-like_fold"/>
</dbReference>
<dbReference type="SUPFAM" id="SSF49299">
    <property type="entry name" value="PKD domain"/>
    <property type="match status" value="1"/>
</dbReference>
<evidence type="ECO:0000313" key="2">
    <source>
        <dbReference type="EMBL" id="SDZ29600.1"/>
    </source>
</evidence>
<dbReference type="InterPro" id="IPR000601">
    <property type="entry name" value="PKD_dom"/>
</dbReference>
<organism evidence="2 3">
    <name type="scientific">Rhodonellum ikkaensis</name>
    <dbReference type="NCBI Taxonomy" id="336829"/>
    <lineage>
        <taxon>Bacteria</taxon>
        <taxon>Pseudomonadati</taxon>
        <taxon>Bacteroidota</taxon>
        <taxon>Cytophagia</taxon>
        <taxon>Cytophagales</taxon>
        <taxon>Cytophagaceae</taxon>
        <taxon>Rhodonellum</taxon>
    </lineage>
</organism>
<dbReference type="Gene3D" id="2.60.40.10">
    <property type="entry name" value="Immunoglobulins"/>
    <property type="match status" value="2"/>
</dbReference>
<protein>
    <submittedName>
        <fullName evidence="2">PKD domain-containing protein</fullName>
    </submittedName>
</protein>